<evidence type="ECO:0000313" key="2">
    <source>
        <dbReference type="EMBL" id="PJK27808.1"/>
    </source>
</evidence>
<dbReference type="PANTHER" id="PTHR13696:SF96">
    <property type="entry name" value="COBQ_COBB_MIND_PARA NUCLEOTIDE BINDING DOMAIN-CONTAINING PROTEIN"/>
    <property type="match status" value="1"/>
</dbReference>
<dbReference type="InterPro" id="IPR050678">
    <property type="entry name" value="DNA_Partitioning_ATPase"/>
</dbReference>
<dbReference type="InterPro" id="IPR027417">
    <property type="entry name" value="P-loop_NTPase"/>
</dbReference>
<dbReference type="OrthoDB" id="13869at2"/>
<dbReference type="PANTHER" id="PTHR13696">
    <property type="entry name" value="P-LOOP CONTAINING NUCLEOSIDE TRIPHOSPHATE HYDROLASE"/>
    <property type="match status" value="1"/>
</dbReference>
<gene>
    <name evidence="2" type="ORF">CVT23_20220</name>
</gene>
<dbReference type="RefSeq" id="WP_109795633.1">
    <property type="nucleotide sequence ID" value="NZ_PHIG01000054.1"/>
</dbReference>
<dbReference type="Gene3D" id="3.40.50.300">
    <property type="entry name" value="P-loop containing nucleotide triphosphate hydrolases"/>
    <property type="match status" value="1"/>
</dbReference>
<dbReference type="AlphaFoldDB" id="A0A2M9FWG0"/>
<dbReference type="SUPFAM" id="SSF52540">
    <property type="entry name" value="P-loop containing nucleoside triphosphate hydrolases"/>
    <property type="match status" value="1"/>
</dbReference>
<accession>A0A2M9FWG0</accession>
<sequence length="208" mass="22547">MDGAILAIAQQKGGAGKTTLTIQLGVALATLGRRVALVDIDPQQSLTAWHALRARRDDVAAIEMRQVSGWRAGSEVGRLRRDFDVVLIDSPPHGETDTKSAVRAADRVLMPVQPSPMDYWAAKNTVDLAEREKRDFLLVLNRVPARSRLSDRIRAMIAADGLAVAETTLGNRQPFASTILEGRGVAEARPNSQAAQEIISLAREVAHV</sequence>
<organism evidence="2 3">
    <name type="scientific">Minwuia thermotolerans</name>
    <dbReference type="NCBI Taxonomy" id="2056226"/>
    <lineage>
        <taxon>Bacteria</taxon>
        <taxon>Pseudomonadati</taxon>
        <taxon>Pseudomonadota</taxon>
        <taxon>Alphaproteobacteria</taxon>
        <taxon>Minwuiales</taxon>
        <taxon>Minwuiaceae</taxon>
        <taxon>Minwuia</taxon>
    </lineage>
</organism>
<dbReference type="Proteomes" id="UP000229498">
    <property type="component" value="Unassembled WGS sequence"/>
</dbReference>
<dbReference type="CDD" id="cd02042">
    <property type="entry name" value="ParAB_family"/>
    <property type="match status" value="1"/>
</dbReference>
<dbReference type="PIRSF" id="PIRSF009320">
    <property type="entry name" value="Nuc_binding_HP_1000"/>
    <property type="match status" value="1"/>
</dbReference>
<comment type="caution">
    <text evidence="2">The sequence shown here is derived from an EMBL/GenBank/DDBJ whole genome shotgun (WGS) entry which is preliminary data.</text>
</comment>
<dbReference type="InterPro" id="IPR002586">
    <property type="entry name" value="CobQ/CobB/MinD/ParA_Nub-bd_dom"/>
</dbReference>
<name>A0A2M9FWG0_9PROT</name>
<evidence type="ECO:0000313" key="3">
    <source>
        <dbReference type="Proteomes" id="UP000229498"/>
    </source>
</evidence>
<reference evidence="2 3" key="1">
    <citation type="submission" date="2017-11" db="EMBL/GenBank/DDBJ databases">
        <title>Draft genome sequence of Rhizobiales bacterium SY3-13.</title>
        <authorList>
            <person name="Sun C."/>
        </authorList>
    </citation>
    <scope>NUCLEOTIDE SEQUENCE [LARGE SCALE GENOMIC DNA]</scope>
    <source>
        <strain evidence="2 3">SY3-13</strain>
    </source>
</reference>
<dbReference type="EMBL" id="PHIG01000054">
    <property type="protein sequence ID" value="PJK27808.1"/>
    <property type="molecule type" value="Genomic_DNA"/>
</dbReference>
<feature type="domain" description="CobQ/CobB/MinD/ParA nucleotide binding" evidence="1">
    <location>
        <begin position="6"/>
        <end position="165"/>
    </location>
</feature>
<dbReference type="Pfam" id="PF01656">
    <property type="entry name" value="CbiA"/>
    <property type="match status" value="1"/>
</dbReference>
<evidence type="ECO:0000259" key="1">
    <source>
        <dbReference type="Pfam" id="PF01656"/>
    </source>
</evidence>
<proteinExistence type="predicted"/>
<dbReference type="NCBIfam" id="NF041546">
    <property type="entry name" value="ParA_partition"/>
    <property type="match status" value="1"/>
</dbReference>
<keyword evidence="3" id="KW-1185">Reference proteome</keyword>
<dbReference type="InterPro" id="IPR048089">
    <property type="entry name" value="McdA"/>
</dbReference>
<protein>
    <submittedName>
        <fullName evidence="2">Cobyrinic acid a,c-diamide synthase</fullName>
    </submittedName>
</protein>